<feature type="compositionally biased region" description="Basic residues" evidence="1">
    <location>
        <begin position="1"/>
        <end position="28"/>
    </location>
</feature>
<sequence>MRRAAARGSRRCRCSRTGRPRSRGRRRTAASSRPMAREVTMLNLDFLAEHGLQWWIVRLSFKARGEEEQGREGLQQAQAPPERLLRLHVDKLCHLEHFS</sequence>
<protein>
    <submittedName>
        <fullName evidence="2">Predicted protein</fullName>
    </submittedName>
</protein>
<proteinExistence type="evidence at transcript level"/>
<name>F2CUX8_HORVV</name>
<dbReference type="AlphaFoldDB" id="F2CUX8"/>
<dbReference type="RefSeq" id="XP_044982774.1">
    <property type="nucleotide sequence ID" value="XM_045126839.1"/>
</dbReference>
<reference evidence="2" key="1">
    <citation type="journal article" date="2011" name="Plant Physiol.">
        <title>Comprehensive sequence analysis of 24,783 barley full-length cDNAs derived from 12 clone libraries.</title>
        <authorList>
            <person name="Matsumoto T."/>
            <person name="Tanaka T."/>
            <person name="Sakai H."/>
            <person name="Amano N."/>
            <person name="Kanamori H."/>
            <person name="Kurita K."/>
            <person name="Kikuta A."/>
            <person name="Kamiya K."/>
            <person name="Yamamoto M."/>
            <person name="Ikawa H."/>
            <person name="Fujii N."/>
            <person name="Hori K."/>
            <person name="Itoh T."/>
            <person name="Sato K."/>
        </authorList>
    </citation>
    <scope>NUCLEOTIDE SEQUENCE</scope>
    <source>
        <tissue evidence="2">Leaf</tissue>
    </source>
</reference>
<dbReference type="EMBL" id="AK355430">
    <property type="protein sequence ID" value="BAJ86649.1"/>
    <property type="molecule type" value="mRNA"/>
</dbReference>
<accession>F2CUX8</accession>
<feature type="region of interest" description="Disordered" evidence="1">
    <location>
        <begin position="1"/>
        <end position="34"/>
    </location>
</feature>
<evidence type="ECO:0000256" key="1">
    <source>
        <dbReference type="SAM" id="MobiDB-lite"/>
    </source>
</evidence>
<organism evidence="2">
    <name type="scientific">Hordeum vulgare subsp. vulgare</name>
    <name type="common">Domesticated barley</name>
    <dbReference type="NCBI Taxonomy" id="112509"/>
    <lineage>
        <taxon>Eukaryota</taxon>
        <taxon>Viridiplantae</taxon>
        <taxon>Streptophyta</taxon>
        <taxon>Embryophyta</taxon>
        <taxon>Tracheophyta</taxon>
        <taxon>Spermatophyta</taxon>
        <taxon>Magnoliopsida</taxon>
        <taxon>Liliopsida</taxon>
        <taxon>Poales</taxon>
        <taxon>Poaceae</taxon>
        <taxon>BOP clade</taxon>
        <taxon>Pooideae</taxon>
        <taxon>Triticodae</taxon>
        <taxon>Triticeae</taxon>
        <taxon>Hordeinae</taxon>
        <taxon>Hordeum</taxon>
    </lineage>
</organism>
<dbReference type="GeneID" id="123449569"/>
<evidence type="ECO:0000313" key="2">
    <source>
        <dbReference type="EMBL" id="BAJ86649.1"/>
    </source>
</evidence>